<evidence type="ECO:0000313" key="4">
    <source>
        <dbReference type="Proteomes" id="UP000294847"/>
    </source>
</evidence>
<sequence length="471" mass="49893">MRSSTVIIGRMPSSTSTTAASILSTFLFAVIFSSIAVNAQSQAQAAPDQPYTNDFSMYPQSAQQCLQRSANTSTCTGTTHSQINACLCPGTDISSFPVRAAICIGRSSPGDLWAVYALLKADCEDSKTPLAFTRGRFMQTAFDASTSYTGGGDNSDNGSPGEYKNPTPTKGVSLSAEANGGTVGDINNSNNSNNNNNNNNNNNASGLSMMAKTGIIISCVVVGSLLGAIITYCLLLRKKNPNQSMHPSMHDPEKRPIFSSASSMKGGTNTPLSRASTVASMRDWRMMDQSTMRSPSVPAGSIRGTPYLGAPSPMTPQGQWVLDPSMGRYVLAGVPPLPTTTMVPRIPPPSVPPTPAPAPVEAPGVDVPVEMPSTPSTVTMCNWGTQSQTSTQFLHTAHQPYPIQTSLFPKNAQSSQGNGSAGASPSSLYSPKATLQPQQQPQPTAGVPKRQYSLRNMFHTRQPSKNPSYWI</sequence>
<evidence type="ECO:0000313" key="3">
    <source>
        <dbReference type="EMBL" id="QBZ58144.1"/>
    </source>
</evidence>
<dbReference type="Proteomes" id="UP000294847">
    <property type="component" value="Chromosome 3"/>
</dbReference>
<dbReference type="EMBL" id="CP034206">
    <property type="protein sequence ID" value="QBZ58144.1"/>
    <property type="molecule type" value="Genomic_DNA"/>
</dbReference>
<evidence type="ECO:0000256" key="2">
    <source>
        <dbReference type="SAM" id="Phobius"/>
    </source>
</evidence>
<protein>
    <submittedName>
        <fullName evidence="3">Uncharacterized protein</fullName>
    </submittedName>
</protein>
<feature type="compositionally biased region" description="Low complexity" evidence="1">
    <location>
        <begin position="411"/>
        <end position="427"/>
    </location>
</feature>
<proteinExistence type="predicted"/>
<organism evidence="3 4">
    <name type="scientific">Pyricularia oryzae</name>
    <name type="common">Rice blast fungus</name>
    <name type="synonym">Magnaporthe oryzae</name>
    <dbReference type="NCBI Taxonomy" id="318829"/>
    <lineage>
        <taxon>Eukaryota</taxon>
        <taxon>Fungi</taxon>
        <taxon>Dikarya</taxon>
        <taxon>Ascomycota</taxon>
        <taxon>Pezizomycotina</taxon>
        <taxon>Sordariomycetes</taxon>
        <taxon>Sordariomycetidae</taxon>
        <taxon>Magnaporthales</taxon>
        <taxon>Pyriculariaceae</taxon>
        <taxon>Pyricularia</taxon>
    </lineage>
</organism>
<reference evidence="3 4" key="1">
    <citation type="journal article" date="2019" name="Mol. Biol. Evol.">
        <title>Blast fungal genomes show frequent chromosomal changes, gene gains and losses, and effector gene turnover.</title>
        <authorList>
            <person name="Gomez Luciano L.B."/>
            <person name="Jason Tsai I."/>
            <person name="Chuma I."/>
            <person name="Tosa Y."/>
            <person name="Chen Y.H."/>
            <person name="Li J.Y."/>
            <person name="Li M.Y."/>
            <person name="Jade Lu M.Y."/>
            <person name="Nakayashiki H."/>
            <person name="Li W.H."/>
        </authorList>
    </citation>
    <scope>NUCLEOTIDE SEQUENCE [LARGE SCALE GENOMIC DNA]</scope>
    <source>
        <strain evidence="3">MZ5-1-6</strain>
    </source>
</reference>
<feature type="compositionally biased region" description="Low complexity" evidence="1">
    <location>
        <begin position="187"/>
        <end position="200"/>
    </location>
</feature>
<keyword evidence="2" id="KW-0812">Transmembrane</keyword>
<keyword evidence="2" id="KW-1133">Transmembrane helix</keyword>
<dbReference type="AlphaFoldDB" id="A0A4P7NCC6"/>
<gene>
    <name evidence="3" type="ORF">PoMZ_03085</name>
</gene>
<accession>A0A4P7NCC6</accession>
<name>A0A4P7NCC6_PYROR</name>
<feature type="compositionally biased region" description="Polar residues" evidence="1">
    <location>
        <begin position="459"/>
        <end position="471"/>
    </location>
</feature>
<feature type="transmembrane region" description="Helical" evidence="2">
    <location>
        <begin position="215"/>
        <end position="235"/>
    </location>
</feature>
<feature type="region of interest" description="Disordered" evidence="1">
    <location>
        <begin position="148"/>
        <end position="200"/>
    </location>
</feature>
<feature type="region of interest" description="Disordered" evidence="1">
    <location>
        <begin position="407"/>
        <end position="471"/>
    </location>
</feature>
<keyword evidence="2" id="KW-0472">Membrane</keyword>
<evidence type="ECO:0000256" key="1">
    <source>
        <dbReference type="SAM" id="MobiDB-lite"/>
    </source>
</evidence>